<name>A0ABQ4UH09_9HYPH</name>
<evidence type="ECO:0000313" key="2">
    <source>
        <dbReference type="Proteomes" id="UP001055039"/>
    </source>
</evidence>
<gene>
    <name evidence="1" type="ORF">LNAOJCKE_3643</name>
</gene>
<dbReference type="RefSeq" id="WP_238226161.1">
    <property type="nucleotide sequence ID" value="NZ_BAAADH010000078.1"/>
</dbReference>
<organism evidence="1 2">
    <name type="scientific">Methylorubrum aminovorans</name>
    <dbReference type="NCBI Taxonomy" id="269069"/>
    <lineage>
        <taxon>Bacteria</taxon>
        <taxon>Pseudomonadati</taxon>
        <taxon>Pseudomonadota</taxon>
        <taxon>Alphaproteobacteria</taxon>
        <taxon>Hyphomicrobiales</taxon>
        <taxon>Methylobacteriaceae</taxon>
        <taxon>Methylorubrum</taxon>
    </lineage>
</organism>
<dbReference type="Proteomes" id="UP001055039">
    <property type="component" value="Unassembled WGS sequence"/>
</dbReference>
<dbReference type="EMBL" id="BPRC01000014">
    <property type="protein sequence ID" value="GJE66424.1"/>
    <property type="molecule type" value="Genomic_DNA"/>
</dbReference>
<accession>A0ABQ4UH09</accession>
<sequence>MTENALDDALADLVEAFGHVSEAEMQAFLDGTPRSDAGLAATEWGSGALPLPLPARAVPDLMTSSQRL</sequence>
<reference evidence="1" key="1">
    <citation type="journal article" date="2021" name="Front. Microbiol.">
        <title>Comprehensive Comparative Genomics and Phenotyping of Methylobacterium Species.</title>
        <authorList>
            <person name="Alessa O."/>
            <person name="Ogura Y."/>
            <person name="Fujitani Y."/>
            <person name="Takami H."/>
            <person name="Hayashi T."/>
            <person name="Sahin N."/>
            <person name="Tani A."/>
        </authorList>
    </citation>
    <scope>NUCLEOTIDE SEQUENCE</scope>
    <source>
        <strain evidence="1">NBRC 15686</strain>
    </source>
</reference>
<reference evidence="1" key="2">
    <citation type="submission" date="2021-08" db="EMBL/GenBank/DDBJ databases">
        <authorList>
            <person name="Tani A."/>
            <person name="Ola A."/>
            <person name="Ogura Y."/>
            <person name="Katsura K."/>
            <person name="Hayashi T."/>
        </authorList>
    </citation>
    <scope>NUCLEOTIDE SEQUENCE</scope>
    <source>
        <strain evidence="1">NBRC 15686</strain>
    </source>
</reference>
<comment type="caution">
    <text evidence="1">The sequence shown here is derived from an EMBL/GenBank/DDBJ whole genome shotgun (WGS) entry which is preliminary data.</text>
</comment>
<protein>
    <submittedName>
        <fullName evidence="1">Uncharacterized protein</fullName>
    </submittedName>
</protein>
<proteinExistence type="predicted"/>
<keyword evidence="2" id="KW-1185">Reference proteome</keyword>
<evidence type="ECO:0000313" key="1">
    <source>
        <dbReference type="EMBL" id="GJE66424.1"/>
    </source>
</evidence>